<dbReference type="EMBL" id="JADIND010000009">
    <property type="protein sequence ID" value="MBO8429831.1"/>
    <property type="molecule type" value="Genomic_DNA"/>
</dbReference>
<proteinExistence type="predicted"/>
<name>A0A9D9GYK2_9BACT</name>
<keyword evidence="1" id="KW-0732">Signal</keyword>
<dbReference type="SUPFAM" id="SSF50969">
    <property type="entry name" value="YVTN repeat-like/Quinoprotein amine dehydrogenase"/>
    <property type="match status" value="1"/>
</dbReference>
<dbReference type="InterPro" id="IPR051200">
    <property type="entry name" value="Host-pathogen_enzymatic-act"/>
</dbReference>
<evidence type="ECO:0000313" key="3">
    <source>
        <dbReference type="Proteomes" id="UP000823632"/>
    </source>
</evidence>
<dbReference type="InterPro" id="IPR015943">
    <property type="entry name" value="WD40/YVTN_repeat-like_dom_sf"/>
</dbReference>
<evidence type="ECO:0008006" key="4">
    <source>
        <dbReference type="Google" id="ProtNLM"/>
    </source>
</evidence>
<dbReference type="PANTHER" id="PTHR47197">
    <property type="entry name" value="PROTEIN NIRF"/>
    <property type="match status" value="1"/>
</dbReference>
<dbReference type="PANTHER" id="PTHR47197:SF3">
    <property type="entry name" value="DIHYDRO-HEME D1 DEHYDROGENASE"/>
    <property type="match status" value="1"/>
</dbReference>
<dbReference type="Gene3D" id="2.130.10.10">
    <property type="entry name" value="YVTN repeat-like/Quinoprotein amine dehydrogenase"/>
    <property type="match status" value="1"/>
</dbReference>
<dbReference type="InterPro" id="IPR011044">
    <property type="entry name" value="Quino_amine_DH_bsu"/>
</dbReference>
<evidence type="ECO:0000256" key="1">
    <source>
        <dbReference type="SAM" id="SignalP"/>
    </source>
</evidence>
<dbReference type="AlphaFoldDB" id="A0A9D9GYK2"/>
<evidence type="ECO:0000313" key="2">
    <source>
        <dbReference type="EMBL" id="MBO8429831.1"/>
    </source>
</evidence>
<dbReference type="Proteomes" id="UP000823632">
    <property type="component" value="Unassembled WGS sequence"/>
</dbReference>
<feature type="signal peptide" evidence="1">
    <location>
        <begin position="1"/>
        <end position="20"/>
    </location>
</feature>
<reference evidence="2" key="1">
    <citation type="submission" date="2020-10" db="EMBL/GenBank/DDBJ databases">
        <authorList>
            <person name="Gilroy R."/>
        </authorList>
    </citation>
    <scope>NUCLEOTIDE SEQUENCE</scope>
    <source>
        <strain evidence="2">10192</strain>
    </source>
</reference>
<feature type="chain" id="PRO_5038759895" description="40-residue YVTN family beta-propeller repeat-containing protein" evidence="1">
    <location>
        <begin position="21"/>
        <end position="479"/>
    </location>
</feature>
<comment type="caution">
    <text evidence="2">The sequence shown here is derived from an EMBL/GenBank/DDBJ whole genome shotgun (WGS) entry which is preliminary data.</text>
</comment>
<gene>
    <name evidence="2" type="ORF">IAC76_00450</name>
</gene>
<accession>A0A9D9GYK2</accession>
<organism evidence="2 3">
    <name type="scientific">Candidatus Scatousia excrementipullorum</name>
    <dbReference type="NCBI Taxonomy" id="2840936"/>
    <lineage>
        <taxon>Bacteria</taxon>
        <taxon>Candidatus Scatousia</taxon>
    </lineage>
</organism>
<protein>
    <recommendedName>
        <fullName evidence="4">40-residue YVTN family beta-propeller repeat-containing protein</fullName>
    </recommendedName>
</protein>
<reference evidence="2" key="2">
    <citation type="journal article" date="2021" name="PeerJ">
        <title>Extensive microbial diversity within the chicken gut microbiome revealed by metagenomics and culture.</title>
        <authorList>
            <person name="Gilroy R."/>
            <person name="Ravi A."/>
            <person name="Getino M."/>
            <person name="Pursley I."/>
            <person name="Horton D.L."/>
            <person name="Alikhan N.F."/>
            <person name="Baker D."/>
            <person name="Gharbi K."/>
            <person name="Hall N."/>
            <person name="Watson M."/>
            <person name="Adriaenssens E.M."/>
            <person name="Foster-Nyarko E."/>
            <person name="Jarju S."/>
            <person name="Secka A."/>
            <person name="Antonio M."/>
            <person name="Oren A."/>
            <person name="Chaudhuri R.R."/>
            <person name="La Ragione R."/>
            <person name="Hildebrand F."/>
            <person name="Pallen M.J."/>
        </authorList>
    </citation>
    <scope>NUCLEOTIDE SEQUENCE</scope>
    <source>
        <strain evidence="2">10192</strain>
    </source>
</reference>
<sequence>MRKLIIALSVAAALTSNAYATQLPQDLKDFINKSFPKTDFRFDGVVILPDNTVYLPLIPAKFDKEGDITVKSTVPAGRTFAQKPDAVIFSNDFVLLKLITESNGSKTLVKLDNPPVEMRTGLLPQDMLVPRNLSVPENLKNIIGNLEISTSKDAGLVVPVVQPKTVQGNNIASLKLIPELQGKTLYVSTSFSKNIQVVNPEKKVPEYALMQQNIPIMIKGWNNTFLLVTSYGKKSIDVISLADDQVIKQIEFKAQPDEMIIDEKNHLAYVSTPSDASIYVVNLDTMTLKKQIKLNGMCEKIILSDDGSKIFYNDKQTNTIWVIETNNNYLLKEIGKFPNVSKIAYLNDKIYITSRTENRLAIVDYATMNLISENTVSPKPVDMLTYNNDLFILGASENTIEVVDTSVDKLTHTIVLPDAGFATKLNRIDGTNLALVTDAKAGKYFVLNLDTKAIISANPVATPVTSMVVLNKVKKIGAK</sequence>